<dbReference type="Proteomes" id="UP000005289">
    <property type="component" value="Chromosome"/>
</dbReference>
<evidence type="ECO:0000313" key="1">
    <source>
        <dbReference type="EMBL" id="AHE99805.1"/>
    </source>
</evidence>
<organism evidence="1 2">
    <name type="scientific">Thioalkalivibrio paradoxus ARh 1</name>
    <dbReference type="NCBI Taxonomy" id="713585"/>
    <lineage>
        <taxon>Bacteria</taxon>
        <taxon>Pseudomonadati</taxon>
        <taxon>Pseudomonadota</taxon>
        <taxon>Gammaproteobacteria</taxon>
        <taxon>Chromatiales</taxon>
        <taxon>Ectothiorhodospiraceae</taxon>
        <taxon>Thioalkalivibrio</taxon>
    </lineage>
</organism>
<evidence type="ECO:0000313" key="2">
    <source>
        <dbReference type="Proteomes" id="UP000005289"/>
    </source>
</evidence>
<dbReference type="HOGENOM" id="CLU_2774680_0_0_6"/>
<sequence length="69" mass="7079">MPTLVFDQSSYVGMIRILVTGKGAGAHSAHATQGNVDHHVAAIGTIVSLEGMNLAASQFNRTGTGNLDA</sequence>
<protein>
    <submittedName>
        <fullName evidence="1">Uncharacterized protein</fullName>
    </submittedName>
</protein>
<accession>W0DSH6</accession>
<keyword evidence="2" id="KW-1185">Reference proteome</keyword>
<name>W0DSH6_9GAMM</name>
<dbReference type="EMBL" id="CP007029">
    <property type="protein sequence ID" value="AHE99805.1"/>
    <property type="molecule type" value="Genomic_DNA"/>
</dbReference>
<proteinExistence type="predicted"/>
<gene>
    <name evidence="1" type="ORF">THITH_00235</name>
</gene>
<dbReference type="AlphaFoldDB" id="W0DSH6"/>
<dbReference type="KEGG" id="tti:THITH_00235"/>
<reference evidence="1 2" key="1">
    <citation type="submission" date="2013-12" db="EMBL/GenBank/DDBJ databases">
        <authorList>
            <consortium name="DOE Joint Genome Institute"/>
            <person name="Muyzer G."/>
            <person name="Huntemann M."/>
            <person name="Han J."/>
            <person name="Chen A."/>
            <person name="Kyrpides N."/>
            <person name="Mavromatis K."/>
            <person name="Markowitz V."/>
            <person name="Palaniappan K."/>
            <person name="Ivanova N."/>
            <person name="Schaumberg A."/>
            <person name="Pati A."/>
            <person name="Liolios K."/>
            <person name="Nordberg H.P."/>
            <person name="Cantor M.N."/>
            <person name="Hua S.X."/>
            <person name="Woyke T."/>
        </authorList>
    </citation>
    <scope>NUCLEOTIDE SEQUENCE [LARGE SCALE GENOMIC DNA]</scope>
    <source>
        <strain evidence="1 2">ARh 1</strain>
    </source>
</reference>